<dbReference type="PANTHER" id="PTHR43867:SF2">
    <property type="entry name" value="CELLULOSE SYNTHASE CATALYTIC SUBUNIT A [UDP-FORMING]"/>
    <property type="match status" value="1"/>
</dbReference>
<keyword evidence="6 8" id="KW-0472">Membrane</keyword>
<evidence type="ECO:0000256" key="5">
    <source>
        <dbReference type="ARBA" id="ARBA00022989"/>
    </source>
</evidence>
<organism evidence="10 11">
    <name type="scientific">Elasticomyces elasticus</name>
    <dbReference type="NCBI Taxonomy" id="574655"/>
    <lineage>
        <taxon>Eukaryota</taxon>
        <taxon>Fungi</taxon>
        <taxon>Dikarya</taxon>
        <taxon>Ascomycota</taxon>
        <taxon>Pezizomycotina</taxon>
        <taxon>Dothideomycetes</taxon>
        <taxon>Dothideomycetidae</taxon>
        <taxon>Mycosphaerellales</taxon>
        <taxon>Teratosphaeriaceae</taxon>
        <taxon>Elasticomyces</taxon>
    </lineage>
</organism>
<evidence type="ECO:0000256" key="4">
    <source>
        <dbReference type="ARBA" id="ARBA00022692"/>
    </source>
</evidence>
<evidence type="ECO:0000256" key="7">
    <source>
        <dbReference type="SAM" id="MobiDB-lite"/>
    </source>
</evidence>
<comment type="subcellular location">
    <subcellularLocation>
        <location evidence="1">Membrane</location>
        <topology evidence="1">Multi-pass membrane protein</topology>
    </subcellularLocation>
</comment>
<feature type="region of interest" description="Disordered" evidence="7">
    <location>
        <begin position="181"/>
        <end position="210"/>
    </location>
</feature>
<feature type="transmembrane region" description="Helical" evidence="8">
    <location>
        <begin position="401"/>
        <end position="420"/>
    </location>
</feature>
<dbReference type="InterPro" id="IPR029044">
    <property type="entry name" value="Nucleotide-diphossugar_trans"/>
</dbReference>
<evidence type="ECO:0000256" key="3">
    <source>
        <dbReference type="ARBA" id="ARBA00022679"/>
    </source>
</evidence>
<dbReference type="Pfam" id="PF13632">
    <property type="entry name" value="Glyco_trans_2_3"/>
    <property type="match status" value="1"/>
</dbReference>
<keyword evidence="5 8" id="KW-1133">Transmembrane helix</keyword>
<feature type="transmembrane region" description="Helical" evidence="8">
    <location>
        <begin position="642"/>
        <end position="663"/>
    </location>
</feature>
<reference evidence="10" key="1">
    <citation type="submission" date="2023-08" db="EMBL/GenBank/DDBJ databases">
        <title>Black Yeasts Isolated from many extreme environments.</title>
        <authorList>
            <person name="Coleine C."/>
            <person name="Stajich J.E."/>
            <person name="Selbmann L."/>
        </authorList>
    </citation>
    <scope>NUCLEOTIDE SEQUENCE</scope>
    <source>
        <strain evidence="10">CCFEE 5810</strain>
    </source>
</reference>
<feature type="domain" description="Glycosyltransferase 2-like" evidence="9">
    <location>
        <begin position="291"/>
        <end position="417"/>
    </location>
</feature>
<evidence type="ECO:0000256" key="6">
    <source>
        <dbReference type="ARBA" id="ARBA00023136"/>
    </source>
</evidence>
<keyword evidence="4 8" id="KW-0812">Transmembrane</keyword>
<dbReference type="AlphaFoldDB" id="A0AAN7W4L3"/>
<evidence type="ECO:0000256" key="2">
    <source>
        <dbReference type="ARBA" id="ARBA00022676"/>
    </source>
</evidence>
<feature type="compositionally biased region" description="Low complexity" evidence="7">
    <location>
        <begin position="188"/>
        <end position="198"/>
    </location>
</feature>
<feature type="transmembrane region" description="Helical" evidence="8">
    <location>
        <begin position="586"/>
        <end position="603"/>
    </location>
</feature>
<dbReference type="GO" id="GO:0016020">
    <property type="term" value="C:membrane"/>
    <property type="evidence" value="ECO:0007669"/>
    <property type="project" value="UniProtKB-SubCell"/>
</dbReference>
<evidence type="ECO:0000259" key="9">
    <source>
        <dbReference type="Pfam" id="PF13632"/>
    </source>
</evidence>
<evidence type="ECO:0000256" key="1">
    <source>
        <dbReference type="ARBA" id="ARBA00004141"/>
    </source>
</evidence>
<evidence type="ECO:0000313" key="11">
    <source>
        <dbReference type="Proteomes" id="UP001310594"/>
    </source>
</evidence>
<keyword evidence="2" id="KW-0328">Glycosyltransferase</keyword>
<gene>
    <name evidence="10" type="ORF">LTR97_008126</name>
</gene>
<proteinExistence type="predicted"/>
<protein>
    <recommendedName>
        <fullName evidence="9">Glycosyltransferase 2-like domain-containing protein</fullName>
    </recommendedName>
</protein>
<dbReference type="Proteomes" id="UP001310594">
    <property type="component" value="Unassembled WGS sequence"/>
</dbReference>
<dbReference type="EMBL" id="JAVRQU010000012">
    <property type="protein sequence ID" value="KAK5696822.1"/>
    <property type="molecule type" value="Genomic_DNA"/>
</dbReference>
<keyword evidence="3" id="KW-0808">Transferase</keyword>
<name>A0AAN7W4L3_9PEZI</name>
<feature type="transmembrane region" description="Helical" evidence="8">
    <location>
        <begin position="426"/>
        <end position="452"/>
    </location>
</feature>
<dbReference type="Gene3D" id="3.90.550.10">
    <property type="entry name" value="Spore Coat Polysaccharide Biosynthesis Protein SpsA, Chain A"/>
    <property type="match status" value="2"/>
</dbReference>
<evidence type="ECO:0000313" key="10">
    <source>
        <dbReference type="EMBL" id="KAK5696822.1"/>
    </source>
</evidence>
<accession>A0AAN7W4L3</accession>
<evidence type="ECO:0000256" key="8">
    <source>
        <dbReference type="SAM" id="Phobius"/>
    </source>
</evidence>
<dbReference type="InterPro" id="IPR001173">
    <property type="entry name" value="Glyco_trans_2-like"/>
</dbReference>
<dbReference type="InterPro" id="IPR050321">
    <property type="entry name" value="Glycosyltr_2/OpgH_subfam"/>
</dbReference>
<dbReference type="SUPFAM" id="SSF53448">
    <property type="entry name" value="Nucleotide-diphospho-sugar transferases"/>
    <property type="match status" value="1"/>
</dbReference>
<dbReference type="GO" id="GO:0016757">
    <property type="term" value="F:glycosyltransferase activity"/>
    <property type="evidence" value="ECO:0007669"/>
    <property type="project" value="UniProtKB-KW"/>
</dbReference>
<dbReference type="PANTHER" id="PTHR43867">
    <property type="entry name" value="CELLULOSE SYNTHASE CATALYTIC SUBUNIT A [UDP-FORMING]"/>
    <property type="match status" value="1"/>
</dbReference>
<comment type="caution">
    <text evidence="10">The sequence shown here is derived from an EMBL/GenBank/DDBJ whole genome shotgun (WGS) entry which is preliminary data.</text>
</comment>
<sequence>MALLSMLAYWGFRLYALIYAQIHTFSGGQLALAWVFLAAEVITFLTNSLPYGLRVMAWRQVRRPRRRLQGNDVPTVDVLVTCCGEDIDVILDTVRAACASDYPQDRFRVFACDDGRSEEVFRSIAALQATYPNVFYTSRPKPEVPDFKSGNLNNGIRYSRALPWTQAHTLLSATHGASAEAARDKVSSSESTSMSGEGLQEKVSVGSTKSTARTLGDLPSEFVAGLDADMICLPHWLRAQMPYLIEDVKLAMTCPPQTFYDTPTNDPLTQNMLQIAGLTEVVNDSLGHADCMGSGYVMRRSALEAIGGFPVESLAEDVCCSDKLIGAGWKTCLIPEFLQYGSVPGSYYAHVKQRTRWFVGHVQTAFLFRFRTSNKLAEMGFRQKLTGLVFDLRQFMQLLQAANFVLIPLSLYAGYPLVIWSTEAQLVWLIRLVCIWSACHWIHQAIMGLVAATRLGYYDIRIASYDSELEQWLGPYICSAFVRSFMLPKRLGGQVAGFKSSGAMGDALAERDKDNRASLWRRSCDILWYQRGLVHTVWIPVCLGGVALTCVRSVYPNIPSAYTLSQKTYGNQLIYLIVRIGWPPTAWLQYVHASLVPILYVLFPPSVKPRDELLVEDPKTGARYPKPEAVQPPRDAWGLWRYIRPTLVILYTVFLFAISFFLFDSTIPSNQKTAPG</sequence>